<reference evidence="2" key="1">
    <citation type="submission" date="2020-11" db="EMBL/GenBank/DDBJ databases">
        <title>Connecting structure to function with the recovery of over 1000 high-quality activated sludge metagenome-assembled genomes encoding full-length rRNA genes using long-read sequencing.</title>
        <authorList>
            <person name="Singleton C.M."/>
            <person name="Petriglieri F."/>
            <person name="Kristensen J.M."/>
            <person name="Kirkegaard R.H."/>
            <person name="Michaelsen T.Y."/>
            <person name="Andersen M.H."/>
            <person name="Karst S.M."/>
            <person name="Dueholm M.S."/>
            <person name="Nielsen P.H."/>
            <person name="Albertsen M."/>
        </authorList>
    </citation>
    <scope>NUCLEOTIDE SEQUENCE</scope>
    <source>
        <strain evidence="2">Fred_18-Q3-R57-64_BAT3C.431</strain>
    </source>
</reference>
<feature type="domain" description="SHOCT" evidence="1">
    <location>
        <begin position="21"/>
        <end position="45"/>
    </location>
</feature>
<evidence type="ECO:0000313" key="2">
    <source>
        <dbReference type="EMBL" id="QQR93171.1"/>
    </source>
</evidence>
<dbReference type="AlphaFoldDB" id="A0A7T9I2L4"/>
<name>A0A7T9I2L4_9ARCH</name>
<gene>
    <name evidence="2" type="ORF">IPJ89_02380</name>
</gene>
<evidence type="ECO:0000259" key="1">
    <source>
        <dbReference type="Pfam" id="PF09851"/>
    </source>
</evidence>
<proteinExistence type="predicted"/>
<accession>A0A7T9I2L4</accession>
<protein>
    <submittedName>
        <fullName evidence="2">SHOCT domain-containing protein</fullName>
    </submittedName>
</protein>
<organism evidence="2">
    <name type="scientific">Candidatus Iainarchaeum sp</name>
    <dbReference type="NCBI Taxonomy" id="3101447"/>
    <lineage>
        <taxon>Archaea</taxon>
        <taxon>Candidatus Iainarchaeota</taxon>
        <taxon>Candidatus Iainarchaeia</taxon>
        <taxon>Candidatus Iainarchaeales</taxon>
        <taxon>Candidatus Iainarchaeaceae</taxon>
        <taxon>Candidatus Iainarchaeum</taxon>
    </lineage>
</organism>
<dbReference type="Pfam" id="PF09851">
    <property type="entry name" value="SHOCT"/>
    <property type="match status" value="1"/>
</dbReference>
<dbReference type="InterPro" id="IPR018649">
    <property type="entry name" value="SHOCT"/>
</dbReference>
<dbReference type="Proteomes" id="UP000596004">
    <property type="component" value="Chromosome"/>
</dbReference>
<dbReference type="EMBL" id="CP064981">
    <property type="protein sequence ID" value="QQR93171.1"/>
    <property type="molecule type" value="Genomic_DNA"/>
</dbReference>
<sequence length="47" mass="5512">MFALRNPSPTGNSTPSARLPVEILQERFARGEIAEEEYHRRMRVLRE</sequence>